<dbReference type="InterPro" id="IPR050707">
    <property type="entry name" value="HTH_MetabolicPath_Reg"/>
</dbReference>
<evidence type="ECO:0000256" key="1">
    <source>
        <dbReference type="ARBA" id="ARBA00023125"/>
    </source>
</evidence>
<protein>
    <submittedName>
        <fullName evidence="4">IclR family transcriptional regulator</fullName>
    </submittedName>
</protein>
<keyword evidence="1" id="KW-0238">DNA-binding</keyword>
<sequence length="263" mass="28115">MPTSPAVQDASASKVQVIDRATEVLTVLSHHPDGLTLTELTEKTGLHKATALRFLKSLEQNGLTEKVGAGKHWGLGPALFDMASRAGRRADLREVARPIMQDISDRLGHTVQLAILGGQEIVYVEKVEPPDLPLKINTQVGSRRPVHCTALGKAICAELDWTVVAAILSAQGMPVHTAQTITQPEAFRRELENVRQAGHAIDDREYNALVFCVAAAVRDARSVIAGLSISVPGLSGEVADQDAIVAAVKAGARQISERLGGHR</sequence>
<evidence type="ECO:0000259" key="3">
    <source>
        <dbReference type="PROSITE" id="PS51078"/>
    </source>
</evidence>
<proteinExistence type="predicted"/>
<dbReference type="SMART" id="SM00346">
    <property type="entry name" value="HTH_ICLR"/>
    <property type="match status" value="1"/>
</dbReference>
<feature type="domain" description="IclR-ED" evidence="3">
    <location>
        <begin position="78"/>
        <end position="261"/>
    </location>
</feature>
<keyword evidence="5" id="KW-1185">Reference proteome</keyword>
<reference evidence="4" key="1">
    <citation type="submission" date="2021-07" db="EMBL/GenBank/DDBJ databases">
        <title>Pseudohoeflea marina sp. nov. a polyhydroxyalcanoate-producing bacterium.</title>
        <authorList>
            <person name="Zheng W."/>
            <person name="Yu S."/>
            <person name="Huang Y."/>
        </authorList>
    </citation>
    <scope>NUCLEOTIDE SEQUENCE</scope>
    <source>
        <strain evidence="4">DP4N28-3</strain>
    </source>
</reference>
<dbReference type="InterPro" id="IPR005471">
    <property type="entry name" value="Tscrpt_reg_IclR_N"/>
</dbReference>
<dbReference type="InterPro" id="IPR014757">
    <property type="entry name" value="Tscrpt_reg_IclR_C"/>
</dbReference>
<feature type="domain" description="HTH iclR-type" evidence="2">
    <location>
        <begin position="15"/>
        <end position="77"/>
    </location>
</feature>
<evidence type="ECO:0000313" key="5">
    <source>
        <dbReference type="Proteomes" id="UP001430804"/>
    </source>
</evidence>
<dbReference type="PROSITE" id="PS51078">
    <property type="entry name" value="ICLR_ED"/>
    <property type="match status" value="1"/>
</dbReference>
<comment type="caution">
    <text evidence="4">The sequence shown here is derived from an EMBL/GenBank/DDBJ whole genome shotgun (WGS) entry which is preliminary data.</text>
</comment>
<dbReference type="PANTHER" id="PTHR30136">
    <property type="entry name" value="HELIX-TURN-HELIX TRANSCRIPTIONAL REGULATOR, ICLR FAMILY"/>
    <property type="match status" value="1"/>
</dbReference>
<organism evidence="4 5">
    <name type="scientific">Pseudohoeflea coraliihabitans</name>
    <dbReference type="NCBI Taxonomy" id="2860393"/>
    <lineage>
        <taxon>Bacteria</taxon>
        <taxon>Pseudomonadati</taxon>
        <taxon>Pseudomonadota</taxon>
        <taxon>Alphaproteobacteria</taxon>
        <taxon>Hyphomicrobiales</taxon>
        <taxon>Rhizobiaceae</taxon>
        <taxon>Pseudohoeflea</taxon>
    </lineage>
</organism>
<gene>
    <name evidence="4" type="ORF">KY465_05005</name>
</gene>
<name>A0ABS6WL11_9HYPH</name>
<dbReference type="PROSITE" id="PS51077">
    <property type="entry name" value="HTH_ICLR"/>
    <property type="match status" value="1"/>
</dbReference>
<dbReference type="EMBL" id="JAHWQX010000001">
    <property type="protein sequence ID" value="MBW3096631.1"/>
    <property type="molecule type" value="Genomic_DNA"/>
</dbReference>
<dbReference type="Pfam" id="PF09339">
    <property type="entry name" value="HTH_IclR"/>
    <property type="match status" value="1"/>
</dbReference>
<dbReference type="Pfam" id="PF01614">
    <property type="entry name" value="IclR_C"/>
    <property type="match status" value="1"/>
</dbReference>
<dbReference type="PANTHER" id="PTHR30136:SF24">
    <property type="entry name" value="HTH-TYPE TRANSCRIPTIONAL REPRESSOR ALLR"/>
    <property type="match status" value="1"/>
</dbReference>
<dbReference type="Proteomes" id="UP001430804">
    <property type="component" value="Unassembled WGS sequence"/>
</dbReference>
<dbReference type="RefSeq" id="WP_219200392.1">
    <property type="nucleotide sequence ID" value="NZ_JAHWQX010000001.1"/>
</dbReference>
<evidence type="ECO:0000313" key="4">
    <source>
        <dbReference type="EMBL" id="MBW3096631.1"/>
    </source>
</evidence>
<evidence type="ECO:0000259" key="2">
    <source>
        <dbReference type="PROSITE" id="PS51077"/>
    </source>
</evidence>
<accession>A0ABS6WL11</accession>